<evidence type="ECO:0000313" key="1">
    <source>
        <dbReference type="EMBL" id="RQP21263.1"/>
    </source>
</evidence>
<dbReference type="EMBL" id="QUSW01000012">
    <property type="protein sequence ID" value="RQP21263.1"/>
    <property type="molecule type" value="Genomic_DNA"/>
</dbReference>
<name>A0A3N7HIF4_9BURK</name>
<dbReference type="RefSeq" id="WP_124543890.1">
    <property type="nucleotide sequence ID" value="NZ_QUSW01000012.1"/>
</dbReference>
<reference evidence="1 2" key="2">
    <citation type="submission" date="2018-12" db="EMBL/GenBank/DDBJ databases">
        <title>Rhizobacter gummiphilus sp. nov., a rubber-degrading bacterium isolated from the soil of a botanical garden in Japan.</title>
        <authorList>
            <person name="Shunsuke S.S."/>
        </authorList>
    </citation>
    <scope>NUCLEOTIDE SEQUENCE [LARGE SCALE GENOMIC DNA]</scope>
    <source>
        <strain evidence="1 2">S-16</strain>
    </source>
</reference>
<proteinExistence type="predicted"/>
<accession>A0A3N7HIF4</accession>
<dbReference type="OrthoDB" id="7565554at2"/>
<protein>
    <submittedName>
        <fullName evidence="1">Uncharacterized protein</fullName>
    </submittedName>
</protein>
<keyword evidence="2" id="KW-1185">Reference proteome</keyword>
<comment type="caution">
    <text evidence="1">The sequence shown here is derived from an EMBL/GenBank/DDBJ whole genome shotgun (WGS) entry which is preliminary data.</text>
</comment>
<dbReference type="Proteomes" id="UP000267464">
    <property type="component" value="Unassembled WGS sequence"/>
</dbReference>
<organism evidence="1 2">
    <name type="scientific">Piscinibacter terrae</name>
    <dbReference type="NCBI Taxonomy" id="2496871"/>
    <lineage>
        <taxon>Bacteria</taxon>
        <taxon>Pseudomonadati</taxon>
        <taxon>Pseudomonadota</taxon>
        <taxon>Betaproteobacteria</taxon>
        <taxon>Burkholderiales</taxon>
        <taxon>Sphaerotilaceae</taxon>
        <taxon>Piscinibacter</taxon>
    </lineage>
</organism>
<reference evidence="1 2" key="1">
    <citation type="submission" date="2018-08" db="EMBL/GenBank/DDBJ databases">
        <authorList>
            <person name="Khan S.A."/>
            <person name="Jeon C.O."/>
            <person name="Chun B.H."/>
            <person name="Jeong S.E."/>
        </authorList>
    </citation>
    <scope>NUCLEOTIDE SEQUENCE [LARGE SCALE GENOMIC DNA]</scope>
    <source>
        <strain evidence="1 2">S-16</strain>
    </source>
</reference>
<evidence type="ECO:0000313" key="2">
    <source>
        <dbReference type="Proteomes" id="UP000267464"/>
    </source>
</evidence>
<dbReference type="AlphaFoldDB" id="A0A3N7HIF4"/>
<gene>
    <name evidence="1" type="ORF">DZC73_28930</name>
</gene>
<sequence>MTTPVSTFAPAALPIEAQGAPTVSAGYGVSLTDVAAFEQAISRAQAAGGPGVTVQAAPVQAPSQAMQALFRPLEHINVEASTLSAQASSAAEGGRSLTPGEMVMLTVKCHEFMFHCQLTANAANRTSEGLQQLFRQQA</sequence>